<organism evidence="1 2">
    <name type="scientific">Kingdonia uniflora</name>
    <dbReference type="NCBI Taxonomy" id="39325"/>
    <lineage>
        <taxon>Eukaryota</taxon>
        <taxon>Viridiplantae</taxon>
        <taxon>Streptophyta</taxon>
        <taxon>Embryophyta</taxon>
        <taxon>Tracheophyta</taxon>
        <taxon>Spermatophyta</taxon>
        <taxon>Magnoliopsida</taxon>
        <taxon>Ranunculales</taxon>
        <taxon>Circaeasteraceae</taxon>
        <taxon>Kingdonia</taxon>
    </lineage>
</organism>
<proteinExistence type="predicted"/>
<accession>A0A7J7LQ56</accession>
<comment type="caution">
    <text evidence="1">The sequence shown here is derived from an EMBL/GenBank/DDBJ whole genome shotgun (WGS) entry which is preliminary data.</text>
</comment>
<keyword evidence="2" id="KW-1185">Reference proteome</keyword>
<dbReference type="Proteomes" id="UP000541444">
    <property type="component" value="Unassembled WGS sequence"/>
</dbReference>
<protein>
    <submittedName>
        <fullName evidence="1">Uncharacterized protein</fullName>
    </submittedName>
</protein>
<dbReference type="AlphaFoldDB" id="A0A7J7LQ56"/>
<evidence type="ECO:0000313" key="2">
    <source>
        <dbReference type="Proteomes" id="UP000541444"/>
    </source>
</evidence>
<reference evidence="1 2" key="1">
    <citation type="journal article" date="2020" name="IScience">
        <title>Genome Sequencing of the Endangered Kingdonia uniflora (Circaeasteraceae, Ranunculales) Reveals Potential Mechanisms of Evolutionary Specialization.</title>
        <authorList>
            <person name="Sun Y."/>
            <person name="Deng T."/>
            <person name="Zhang A."/>
            <person name="Moore M.J."/>
            <person name="Landis J.B."/>
            <person name="Lin N."/>
            <person name="Zhang H."/>
            <person name="Zhang X."/>
            <person name="Huang J."/>
            <person name="Zhang X."/>
            <person name="Sun H."/>
            <person name="Wang H."/>
        </authorList>
    </citation>
    <scope>NUCLEOTIDE SEQUENCE [LARGE SCALE GENOMIC DNA]</scope>
    <source>
        <strain evidence="1">TB1705</strain>
        <tissue evidence="1">Leaf</tissue>
    </source>
</reference>
<dbReference type="EMBL" id="JACGCM010002112">
    <property type="protein sequence ID" value="KAF6144791.1"/>
    <property type="molecule type" value="Genomic_DNA"/>
</dbReference>
<name>A0A7J7LQ56_9MAGN</name>
<evidence type="ECO:0000313" key="1">
    <source>
        <dbReference type="EMBL" id="KAF6144791.1"/>
    </source>
</evidence>
<sequence>MGFSSVVLVGHDDGAWEFENPKHVPLCVEGWDETLHEIGRLSSTTTKGLRNEGSSPSLLHKNEGSCRRFTRRRWLAIFFNSTTGHRFSRPIRLRKPIANWRQQ</sequence>
<gene>
    <name evidence="1" type="ORF">GIB67_016865</name>
</gene>